<keyword evidence="3" id="KW-1185">Reference proteome</keyword>
<protein>
    <submittedName>
        <fullName evidence="2">Alkene reductase</fullName>
    </submittedName>
</protein>
<dbReference type="PANTHER" id="PTHR22893:SF98">
    <property type="entry name" value="OXIDOREDUCTASE"/>
    <property type="match status" value="1"/>
</dbReference>
<name>A0ABQ6D081_9HYPH</name>
<dbReference type="RefSeq" id="WP_284316838.1">
    <property type="nucleotide sequence ID" value="NZ_BSPC01000089.1"/>
</dbReference>
<evidence type="ECO:0000313" key="2">
    <source>
        <dbReference type="EMBL" id="GLS23916.1"/>
    </source>
</evidence>
<dbReference type="Gene3D" id="3.20.20.70">
    <property type="entry name" value="Aldolase class I"/>
    <property type="match status" value="1"/>
</dbReference>
<accession>A0ABQ6D081</accession>
<gene>
    <name evidence="2" type="primary">nemA</name>
    <name evidence="2" type="ORF">GCM10007874_69370</name>
</gene>
<reference evidence="3" key="1">
    <citation type="journal article" date="2019" name="Int. J. Syst. Evol. Microbiol.">
        <title>The Global Catalogue of Microorganisms (GCM) 10K type strain sequencing project: providing services to taxonomists for standard genome sequencing and annotation.</title>
        <authorList>
            <consortium name="The Broad Institute Genomics Platform"/>
            <consortium name="The Broad Institute Genome Sequencing Center for Infectious Disease"/>
            <person name="Wu L."/>
            <person name="Ma J."/>
        </authorList>
    </citation>
    <scope>NUCLEOTIDE SEQUENCE [LARGE SCALE GENOMIC DNA]</scope>
    <source>
        <strain evidence="3">NBRC 101365</strain>
    </source>
</reference>
<sequence>MPTLLDPLRVGALDLPNRVIMAPLTRTRAGEGRVPNALMRDYYAQRASAGLILTEATSVTPMGVGYPDTPGIWSAAQVAGWKEITKAVHAAGGRIALQLWHVGRISDPIYLDGALPVAPSAIAPRGHVSLVRPEKAYVTPRALEASEIPAIVEAYRQGALNAKEAGFDAVEIHGANGYLLDQFLQDSTNKREDAYGGSVENRARLMLEVTDAVISVWGADRVGMHLAPRGDAHSMGDSDAPALFGHVAKELNARGVAFICAREYLDGTSLAPKIRENFKGVFIANEKHTPESAETLVEQGGADAVAFGKLFIANPDLPVRIAARAPLNAWNAATFYAKGAEGYTDYPALETEPA</sequence>
<dbReference type="CDD" id="cd02933">
    <property type="entry name" value="OYE_like_FMN"/>
    <property type="match status" value="1"/>
</dbReference>
<dbReference type="InterPro" id="IPR013785">
    <property type="entry name" value="Aldolase_TIM"/>
</dbReference>
<organism evidence="2 3">
    <name type="scientific">Labrys miyagiensis</name>
    <dbReference type="NCBI Taxonomy" id="346912"/>
    <lineage>
        <taxon>Bacteria</taxon>
        <taxon>Pseudomonadati</taxon>
        <taxon>Pseudomonadota</taxon>
        <taxon>Alphaproteobacteria</taxon>
        <taxon>Hyphomicrobiales</taxon>
        <taxon>Xanthobacteraceae</taxon>
        <taxon>Labrys</taxon>
    </lineage>
</organism>
<dbReference type="InterPro" id="IPR045247">
    <property type="entry name" value="Oye-like"/>
</dbReference>
<dbReference type="InterPro" id="IPR001155">
    <property type="entry name" value="OxRdtase_FMN_N"/>
</dbReference>
<feature type="domain" description="NADH:flavin oxidoreductase/NADH oxidase N-terminal" evidence="1">
    <location>
        <begin position="4"/>
        <end position="327"/>
    </location>
</feature>
<dbReference type="EMBL" id="BSPC01000089">
    <property type="protein sequence ID" value="GLS23916.1"/>
    <property type="molecule type" value="Genomic_DNA"/>
</dbReference>
<dbReference type="Pfam" id="PF00724">
    <property type="entry name" value="Oxidored_FMN"/>
    <property type="match status" value="1"/>
</dbReference>
<dbReference type="PANTHER" id="PTHR22893">
    <property type="entry name" value="NADH OXIDOREDUCTASE-RELATED"/>
    <property type="match status" value="1"/>
</dbReference>
<dbReference type="Proteomes" id="UP001156882">
    <property type="component" value="Unassembled WGS sequence"/>
</dbReference>
<comment type="caution">
    <text evidence="2">The sequence shown here is derived from an EMBL/GenBank/DDBJ whole genome shotgun (WGS) entry which is preliminary data.</text>
</comment>
<dbReference type="SUPFAM" id="SSF51395">
    <property type="entry name" value="FMN-linked oxidoreductases"/>
    <property type="match status" value="1"/>
</dbReference>
<evidence type="ECO:0000313" key="3">
    <source>
        <dbReference type="Proteomes" id="UP001156882"/>
    </source>
</evidence>
<evidence type="ECO:0000259" key="1">
    <source>
        <dbReference type="Pfam" id="PF00724"/>
    </source>
</evidence>
<proteinExistence type="predicted"/>